<comment type="caution">
    <text evidence="1">The sequence shown here is derived from an EMBL/GenBank/DDBJ whole genome shotgun (WGS) entry which is preliminary data.</text>
</comment>
<evidence type="ECO:0000313" key="1">
    <source>
        <dbReference type="EMBL" id="RQM12185.1"/>
    </source>
</evidence>
<sequence>MTCGKFYVQSCGLFWFLSTVYLVQMAPLKTVWTDSPIQAATLHLIIRRPRIAGGVLTVPIDSTVRLVQCSLKEASHHTIRLRYGRPHRKCLVMRASNSLEYDKWLVGIIRAMAAAAPTPCDIRASVGNSSRDNTNTATSLTGAEGAGIKPNVYLAQYECKHHPIAALRWSFILIRTVFNSVSIHSQALRIAFHRST</sequence>
<dbReference type="VEuPathDB" id="FungiDB:DD237_002820"/>
<reference evidence="1 2" key="1">
    <citation type="submission" date="2018-06" db="EMBL/GenBank/DDBJ databases">
        <title>Comparative genomics of downy mildews reveals potential adaptations to biotrophy.</title>
        <authorList>
            <person name="Fletcher K."/>
            <person name="Klosterman S.J."/>
            <person name="Derevnina L."/>
            <person name="Martin F."/>
            <person name="Koike S."/>
            <person name="Reyes Chin-Wo S."/>
            <person name="Mou B."/>
            <person name="Michelmore R."/>
        </authorList>
    </citation>
    <scope>NUCLEOTIDE SEQUENCE [LARGE SCALE GENOMIC DNA]</scope>
    <source>
        <strain evidence="1 2">R13</strain>
    </source>
</reference>
<organism evidence="1 2">
    <name type="scientific">Peronospora effusa</name>
    <dbReference type="NCBI Taxonomy" id="542832"/>
    <lineage>
        <taxon>Eukaryota</taxon>
        <taxon>Sar</taxon>
        <taxon>Stramenopiles</taxon>
        <taxon>Oomycota</taxon>
        <taxon>Peronosporomycetes</taxon>
        <taxon>Peronosporales</taxon>
        <taxon>Peronosporaceae</taxon>
        <taxon>Peronospora</taxon>
    </lineage>
</organism>
<name>A0A425C5C8_9STRA</name>
<dbReference type="EMBL" id="QKXF01000354">
    <property type="protein sequence ID" value="RQM12185.1"/>
    <property type="molecule type" value="Genomic_DNA"/>
</dbReference>
<evidence type="ECO:0008006" key="3">
    <source>
        <dbReference type="Google" id="ProtNLM"/>
    </source>
</evidence>
<evidence type="ECO:0000313" key="2">
    <source>
        <dbReference type="Proteomes" id="UP000286097"/>
    </source>
</evidence>
<gene>
    <name evidence="1" type="ORF">DD237_002820</name>
</gene>
<dbReference type="AlphaFoldDB" id="A0A425C5C8"/>
<proteinExistence type="predicted"/>
<protein>
    <recommendedName>
        <fullName evidence="3">PH domain-containing protein</fullName>
    </recommendedName>
</protein>
<dbReference type="Proteomes" id="UP000286097">
    <property type="component" value="Unassembled WGS sequence"/>
</dbReference>
<accession>A0A425C5C8</accession>